<dbReference type="InterPro" id="IPR053135">
    <property type="entry name" value="AKR2_Oxidoreductase"/>
</dbReference>
<keyword evidence="1" id="KW-0479">Metal-binding</keyword>
<evidence type="ECO:0000313" key="6">
    <source>
        <dbReference type="Proteomes" id="UP000218387"/>
    </source>
</evidence>
<dbReference type="AlphaFoldDB" id="A0A4P9C7D7"/>
<dbReference type="Proteomes" id="UP000218387">
    <property type="component" value="Chromosome"/>
</dbReference>
<dbReference type="GO" id="GO:0051536">
    <property type="term" value="F:iron-sulfur cluster binding"/>
    <property type="evidence" value="ECO:0007669"/>
    <property type="project" value="UniProtKB-KW"/>
</dbReference>
<keyword evidence="3" id="KW-0411">Iron-sulfur</keyword>
<dbReference type="PROSITE" id="PS00198">
    <property type="entry name" value="4FE4S_FER_1"/>
    <property type="match status" value="1"/>
</dbReference>
<keyword evidence="6" id="KW-1185">Reference proteome</keyword>
<evidence type="ECO:0000256" key="3">
    <source>
        <dbReference type="ARBA" id="ARBA00023014"/>
    </source>
</evidence>
<feature type="domain" description="4Fe-4S ferredoxin-type" evidence="4">
    <location>
        <begin position="337"/>
        <end position="365"/>
    </location>
</feature>
<name>A0A4P9C7D7_EUBML</name>
<dbReference type="EMBL" id="CP029487">
    <property type="protein sequence ID" value="QCT71367.1"/>
    <property type="molecule type" value="Genomic_DNA"/>
</dbReference>
<dbReference type="GO" id="GO:0046872">
    <property type="term" value="F:metal ion binding"/>
    <property type="evidence" value="ECO:0007669"/>
    <property type="project" value="UniProtKB-KW"/>
</dbReference>
<keyword evidence="2" id="KW-0408">Iron</keyword>
<dbReference type="InterPro" id="IPR023210">
    <property type="entry name" value="NADP_OxRdtase_dom"/>
</dbReference>
<dbReference type="SUPFAM" id="SSF46548">
    <property type="entry name" value="alpha-helical ferredoxin"/>
    <property type="match status" value="1"/>
</dbReference>
<proteinExistence type="predicted"/>
<dbReference type="PROSITE" id="PS51379">
    <property type="entry name" value="4FE4S_FER_2"/>
    <property type="match status" value="1"/>
</dbReference>
<dbReference type="InterPro" id="IPR036812">
    <property type="entry name" value="NAD(P)_OxRdtase_dom_sf"/>
</dbReference>
<dbReference type="KEGG" id="emt:CPZ25_008485"/>
<dbReference type="InterPro" id="IPR017896">
    <property type="entry name" value="4Fe4S_Fe-S-bd"/>
</dbReference>
<dbReference type="SUPFAM" id="SSF51430">
    <property type="entry name" value="NAD(P)-linked oxidoreductase"/>
    <property type="match status" value="1"/>
</dbReference>
<accession>A0A4P9C7D7</accession>
<protein>
    <submittedName>
        <fullName evidence="5">4Fe-4S dicluster domain-containing protein</fullName>
    </submittedName>
</protein>
<dbReference type="CDD" id="cd19096">
    <property type="entry name" value="AKR_Fe-S_oxidoreductase"/>
    <property type="match status" value="1"/>
</dbReference>
<dbReference type="Gene3D" id="3.20.20.100">
    <property type="entry name" value="NADP-dependent oxidoreductase domain"/>
    <property type="match status" value="1"/>
</dbReference>
<dbReference type="PANTHER" id="PTHR43312">
    <property type="entry name" value="D-THREO-ALDOSE 1-DEHYDROGENASE"/>
    <property type="match status" value="1"/>
</dbReference>
<evidence type="ECO:0000313" key="5">
    <source>
        <dbReference type="EMBL" id="QCT71367.1"/>
    </source>
</evidence>
<dbReference type="InterPro" id="IPR017900">
    <property type="entry name" value="4Fe4S_Fe_S_CS"/>
</dbReference>
<evidence type="ECO:0000259" key="4">
    <source>
        <dbReference type="PROSITE" id="PS51379"/>
    </source>
</evidence>
<dbReference type="Pfam" id="PF13187">
    <property type="entry name" value="Fer4_9"/>
    <property type="match status" value="1"/>
</dbReference>
<dbReference type="PANTHER" id="PTHR43312:SF2">
    <property type="entry name" value="OXIDOREDUCTASE"/>
    <property type="match status" value="1"/>
</dbReference>
<reference evidence="5 6" key="1">
    <citation type="submission" date="2018-05" db="EMBL/GenBank/DDBJ databases">
        <title>Genome comparison of Eubacterium sp.</title>
        <authorList>
            <person name="Feng Y."/>
            <person name="Sanchez-Andrea I."/>
            <person name="Stams A.J.M."/>
            <person name="De Vos W.M."/>
        </authorList>
    </citation>
    <scope>NUCLEOTIDE SEQUENCE [LARGE SCALE GENOMIC DNA]</scope>
    <source>
        <strain evidence="5 6">YI</strain>
    </source>
</reference>
<sequence>MIYKEFQDLKLSALGFGAMRLPVKDNDPNAAIDEAAAAKMVDDAIKNGINYFDTAYGYHNGQSEIVMGKILSNYPRKSYYLATKFPGYDLSNMSRVEEIFEEQLKKCGVDYFDFYLFHNVYEKNIDPYMDEKNGIMEYLLKQKAAGRIKHLGFSAHGRYDTIKRFLEAYSDQLEFCQIQLNYLDWTLQDARAKVELLNAYHMPIWVMEPLRGGKLASLSDENMKKLRTFRPEASAPEWAFRFLQSIPEVTMVLSGMSNEEQLKANMAVYEEEKPVNTKEMDCLLEVADSMVDSLPCTACRYCTTYCPKELDIPTILSIYNDARFTNSVITQMAVGALPEEKQPSACIGCKSCEEVCPQQLKISSAMTDFVDILNQPAGL</sequence>
<dbReference type="RefSeq" id="WP_096920350.1">
    <property type="nucleotide sequence ID" value="NZ_CP029487.1"/>
</dbReference>
<evidence type="ECO:0000256" key="2">
    <source>
        <dbReference type="ARBA" id="ARBA00023004"/>
    </source>
</evidence>
<dbReference type="Pfam" id="PF00248">
    <property type="entry name" value="Aldo_ket_red"/>
    <property type="match status" value="1"/>
</dbReference>
<dbReference type="Gene3D" id="3.30.70.20">
    <property type="match status" value="1"/>
</dbReference>
<evidence type="ECO:0000256" key="1">
    <source>
        <dbReference type="ARBA" id="ARBA00022723"/>
    </source>
</evidence>
<organism evidence="5 6">
    <name type="scientific">Eubacterium maltosivorans</name>
    <dbReference type="NCBI Taxonomy" id="2041044"/>
    <lineage>
        <taxon>Bacteria</taxon>
        <taxon>Bacillati</taxon>
        <taxon>Bacillota</taxon>
        <taxon>Clostridia</taxon>
        <taxon>Eubacteriales</taxon>
        <taxon>Eubacteriaceae</taxon>
        <taxon>Eubacterium</taxon>
    </lineage>
</organism>
<gene>
    <name evidence="5" type="ORF">CPZ25_008485</name>
</gene>